<evidence type="ECO:0008006" key="3">
    <source>
        <dbReference type="Google" id="ProtNLM"/>
    </source>
</evidence>
<dbReference type="KEGG" id="sde:Sde_0050"/>
<dbReference type="PROSITE" id="PS51257">
    <property type="entry name" value="PROKAR_LIPOPROTEIN"/>
    <property type="match status" value="1"/>
</dbReference>
<organism evidence="1 2">
    <name type="scientific">Saccharophagus degradans (strain 2-40 / ATCC 43961 / DSM 17024)</name>
    <dbReference type="NCBI Taxonomy" id="203122"/>
    <lineage>
        <taxon>Bacteria</taxon>
        <taxon>Pseudomonadati</taxon>
        <taxon>Pseudomonadota</taxon>
        <taxon>Gammaproteobacteria</taxon>
        <taxon>Cellvibrionales</taxon>
        <taxon>Cellvibrionaceae</taxon>
        <taxon>Saccharophagus</taxon>
    </lineage>
</organism>
<keyword evidence="2" id="KW-1185">Reference proteome</keyword>
<dbReference type="Proteomes" id="UP000001947">
    <property type="component" value="Chromosome"/>
</dbReference>
<dbReference type="AlphaFoldDB" id="Q21PR5"/>
<dbReference type="STRING" id="203122.Sde_0050"/>
<dbReference type="GeneID" id="98611768"/>
<accession>Q21PR5</accession>
<dbReference type="RefSeq" id="WP_011466538.1">
    <property type="nucleotide sequence ID" value="NC_007912.1"/>
</dbReference>
<dbReference type="EMBL" id="CP000282">
    <property type="protein sequence ID" value="ABD79314.1"/>
    <property type="molecule type" value="Genomic_DNA"/>
</dbReference>
<dbReference type="OrthoDB" id="142078at2"/>
<name>Q21PR5_SACD2</name>
<dbReference type="HOGENOM" id="CLU_515684_0_0_6"/>
<gene>
    <name evidence="1" type="ordered locus">Sde_0050</name>
</gene>
<proteinExistence type="predicted"/>
<dbReference type="eggNOG" id="COG3386">
    <property type="taxonomic scope" value="Bacteria"/>
</dbReference>
<sequence>MKYQFLTVGIVASLLAACGGGSEKTPEVDIIPDGFVLANIEGSEKNYVHQTGSFSVAGVDQAVSITVDGCGYSINGNDQFVTDATQVSNGDTLRFQIIAPAEYSSIAHCNIMVGGYSTSFSISTKDILDTVHVFYQGERFYRPSEGARPATITGVYLHNAYGGEVLEYSNFSENEIIFVDEMPEAYTASTVDTINNELFFNYWTVINPQLESAVYLDTSPIQFSSAPRYLDESCKGITFSNTNTTEESGSLSIELSGSGSCDHYWVYGGFFETYTRYYHPEVNQTNNVLVAEVADNRNIQSYGFFSTDDFVDGEVVNVSNTQTDFLTAVIENILKEEAHFFIWGFDGQDNISTFKLGGYYTNNNENNAIMNVVDVPVDEYLLTKVKFIERGYPYRVQFQYAYEVLDEIPTTISRTAEPGLFSSLEINFGRDLNLIWTGEGLENYEYVKLQLEGDTASGDKFRWIVTAPNTGELHVPYFSDLEPPNFEGDIYFQLALFNESEDENSYSEIYTGSTLHCYSDECTDQRTF</sequence>
<evidence type="ECO:0000313" key="1">
    <source>
        <dbReference type="EMBL" id="ABD79314.1"/>
    </source>
</evidence>
<evidence type="ECO:0000313" key="2">
    <source>
        <dbReference type="Proteomes" id="UP000001947"/>
    </source>
</evidence>
<reference evidence="1 2" key="1">
    <citation type="journal article" date="2008" name="PLoS Genet.">
        <title>Complete genome sequence of the complex carbohydrate-degrading marine bacterium, Saccharophagus degradans strain 2-40 T.</title>
        <authorList>
            <person name="Weiner R.M."/>
            <person name="Taylor L.E.II."/>
            <person name="Henrissat B."/>
            <person name="Hauser L."/>
            <person name="Land M."/>
            <person name="Coutinho P.M."/>
            <person name="Rancurel C."/>
            <person name="Saunders E.H."/>
            <person name="Longmire A.G."/>
            <person name="Zhang H."/>
            <person name="Bayer E.A."/>
            <person name="Gilbert H.J."/>
            <person name="Larimer F."/>
            <person name="Zhulin I.B."/>
            <person name="Ekborg N.A."/>
            <person name="Lamed R."/>
            <person name="Richardson P.M."/>
            <person name="Borovok I."/>
            <person name="Hutcheson S."/>
        </authorList>
    </citation>
    <scope>NUCLEOTIDE SEQUENCE [LARGE SCALE GENOMIC DNA]</scope>
    <source>
        <strain evidence="2">2-40 / ATCC 43961 / DSM 17024</strain>
    </source>
</reference>
<protein>
    <recommendedName>
        <fullName evidence="3">Lipoprotein</fullName>
    </recommendedName>
</protein>